<dbReference type="InterPro" id="IPR007221">
    <property type="entry name" value="MreC"/>
</dbReference>
<evidence type="ECO:0000256" key="2">
    <source>
        <dbReference type="ARBA" id="ARBA00013855"/>
    </source>
</evidence>
<dbReference type="AlphaFoldDB" id="A0A388TBD7"/>
<dbReference type="EMBL" id="BGZN01000015">
    <property type="protein sequence ID" value="GBR73630.1"/>
    <property type="molecule type" value="Genomic_DNA"/>
</dbReference>
<evidence type="ECO:0000256" key="3">
    <source>
        <dbReference type="ARBA" id="ARBA00022960"/>
    </source>
</evidence>
<comment type="similarity">
    <text evidence="1">Belongs to the MreC family.</text>
</comment>
<dbReference type="InterPro" id="IPR042175">
    <property type="entry name" value="Cell/Rod_MreC_2"/>
</dbReference>
<gene>
    <name evidence="7" type="primary">mreC</name>
    <name evidence="7" type="ORF">NO1_0971</name>
</gene>
<dbReference type="Pfam" id="PF04085">
    <property type="entry name" value="MreC"/>
    <property type="match status" value="1"/>
</dbReference>
<keyword evidence="8" id="KW-1185">Reference proteome</keyword>
<reference evidence="7 8" key="1">
    <citation type="journal article" date="2019" name="ISME J.">
        <title>Genome analyses of uncultured TG2/ZB3 bacteria in 'Margulisbacteria' specifically attached to ectosymbiotic spirochetes of protists in the termite gut.</title>
        <authorList>
            <person name="Utami Y.D."/>
            <person name="Kuwahara H."/>
            <person name="Igai K."/>
            <person name="Murakami T."/>
            <person name="Sugaya K."/>
            <person name="Morikawa T."/>
            <person name="Nagura Y."/>
            <person name="Yuki M."/>
            <person name="Deevong P."/>
            <person name="Inoue T."/>
            <person name="Kihara K."/>
            <person name="Lo N."/>
            <person name="Yamada A."/>
            <person name="Ohkuma M."/>
            <person name="Hongoh Y."/>
        </authorList>
    </citation>
    <scope>NUCLEOTIDE SEQUENCE [LARGE SCALE GENOMIC DNA]</scope>
    <source>
        <strain evidence="7">NkOx7-01</strain>
    </source>
</reference>
<keyword evidence="3" id="KW-0133">Cell shape</keyword>
<sequence>MRRGYFFLLKLFLIIVCLGGALKLLAFLPLEKAPLFLTGKIAALQRLEKGVENWLADFAETFRLVAVKRGRDRQYEILYRQQRAAETLLQAAAYENNRLRSALRFQRGYSGNLIPAEITGRSADQWFRFALADKGTKAGVRSGQAVIAEQGLAGYAETVGADSARVILITDPLVNVSCVNERTGAIYVLAGKDHGRLELKYATQHSDIQEGDRLLTSGHSYRYKKGLPVGVVARVELAANNLAKKVAVVPCVDLSGLDIVFFVR</sequence>
<evidence type="ECO:0000256" key="5">
    <source>
        <dbReference type="SAM" id="Phobius"/>
    </source>
</evidence>
<proteinExistence type="inferred from homology"/>
<evidence type="ECO:0000313" key="8">
    <source>
        <dbReference type="Proteomes" id="UP000269352"/>
    </source>
</evidence>
<name>A0A388TBD7_TERA1</name>
<dbReference type="Gene3D" id="2.40.10.350">
    <property type="entry name" value="Rod shape-determining protein MreC, domain 2"/>
    <property type="match status" value="1"/>
</dbReference>
<organism evidence="7 8">
    <name type="scientific">Termititenax aidoneus</name>
    <dbReference type="NCBI Taxonomy" id="2218524"/>
    <lineage>
        <taxon>Bacteria</taxon>
        <taxon>Bacillati</taxon>
        <taxon>Candidatus Margulisiibacteriota</taxon>
        <taxon>Candidatus Termititenacia</taxon>
        <taxon>Candidatus Termititenacales</taxon>
        <taxon>Candidatus Termititenacaceae</taxon>
        <taxon>Candidatus Termititenax</taxon>
    </lineage>
</organism>
<evidence type="ECO:0000256" key="4">
    <source>
        <dbReference type="ARBA" id="ARBA00032089"/>
    </source>
</evidence>
<protein>
    <recommendedName>
        <fullName evidence="2">Cell shape-determining protein MreC</fullName>
    </recommendedName>
    <alternativeName>
        <fullName evidence="4">Cell shape protein MreC</fullName>
    </alternativeName>
</protein>
<dbReference type="InterPro" id="IPR042177">
    <property type="entry name" value="Cell/Rod_1"/>
</dbReference>
<evidence type="ECO:0000259" key="6">
    <source>
        <dbReference type="Pfam" id="PF04085"/>
    </source>
</evidence>
<dbReference type="GO" id="GO:0008360">
    <property type="term" value="P:regulation of cell shape"/>
    <property type="evidence" value="ECO:0007669"/>
    <property type="project" value="UniProtKB-KW"/>
</dbReference>
<dbReference type="Gene3D" id="2.40.10.340">
    <property type="entry name" value="Rod shape-determining protein MreC, domain 1"/>
    <property type="match status" value="1"/>
</dbReference>
<comment type="caution">
    <text evidence="7">The sequence shown here is derived from an EMBL/GenBank/DDBJ whole genome shotgun (WGS) entry which is preliminary data.</text>
</comment>
<keyword evidence="5" id="KW-1133">Transmembrane helix</keyword>
<dbReference type="Proteomes" id="UP000269352">
    <property type="component" value="Unassembled WGS sequence"/>
</dbReference>
<keyword evidence="5" id="KW-0812">Transmembrane</keyword>
<keyword evidence="5" id="KW-0472">Membrane</keyword>
<dbReference type="InterPro" id="IPR055342">
    <property type="entry name" value="MreC_beta-barrel_core"/>
</dbReference>
<dbReference type="PIRSF" id="PIRSF038471">
    <property type="entry name" value="MreC"/>
    <property type="match status" value="1"/>
</dbReference>
<evidence type="ECO:0000313" key="7">
    <source>
        <dbReference type="EMBL" id="GBR73630.1"/>
    </source>
</evidence>
<feature type="transmembrane region" description="Helical" evidence="5">
    <location>
        <begin position="7"/>
        <end position="28"/>
    </location>
</feature>
<dbReference type="PANTHER" id="PTHR34138:SF1">
    <property type="entry name" value="CELL SHAPE-DETERMINING PROTEIN MREC"/>
    <property type="match status" value="1"/>
</dbReference>
<accession>A0A388TBD7</accession>
<dbReference type="GO" id="GO:0005886">
    <property type="term" value="C:plasma membrane"/>
    <property type="evidence" value="ECO:0007669"/>
    <property type="project" value="TreeGrafter"/>
</dbReference>
<dbReference type="NCBIfam" id="TIGR00219">
    <property type="entry name" value="mreC"/>
    <property type="match status" value="1"/>
</dbReference>
<feature type="domain" description="Rod shape-determining protein MreC beta-barrel core" evidence="6">
    <location>
        <begin position="118"/>
        <end position="263"/>
    </location>
</feature>
<evidence type="ECO:0000256" key="1">
    <source>
        <dbReference type="ARBA" id="ARBA00009369"/>
    </source>
</evidence>
<dbReference type="PANTHER" id="PTHR34138">
    <property type="entry name" value="CELL SHAPE-DETERMINING PROTEIN MREC"/>
    <property type="match status" value="1"/>
</dbReference>